<evidence type="ECO:0000256" key="1">
    <source>
        <dbReference type="SAM" id="Phobius"/>
    </source>
</evidence>
<keyword evidence="1" id="KW-1133">Transmembrane helix</keyword>
<feature type="transmembrane region" description="Helical" evidence="1">
    <location>
        <begin position="253"/>
        <end position="275"/>
    </location>
</feature>
<organism evidence="2 3">
    <name type="scientific">Brachionus plicatilis</name>
    <name type="common">Marine rotifer</name>
    <name type="synonym">Brachionus muelleri</name>
    <dbReference type="NCBI Taxonomy" id="10195"/>
    <lineage>
        <taxon>Eukaryota</taxon>
        <taxon>Metazoa</taxon>
        <taxon>Spiralia</taxon>
        <taxon>Gnathifera</taxon>
        <taxon>Rotifera</taxon>
        <taxon>Eurotatoria</taxon>
        <taxon>Monogononta</taxon>
        <taxon>Pseudotrocha</taxon>
        <taxon>Ploima</taxon>
        <taxon>Brachionidae</taxon>
        <taxon>Brachionus</taxon>
    </lineage>
</organism>
<dbReference type="Proteomes" id="UP000276133">
    <property type="component" value="Unassembled WGS sequence"/>
</dbReference>
<evidence type="ECO:0000313" key="3">
    <source>
        <dbReference type="Proteomes" id="UP000276133"/>
    </source>
</evidence>
<proteinExistence type="predicted"/>
<reference evidence="2 3" key="1">
    <citation type="journal article" date="2018" name="Sci. Rep.">
        <title>Genomic signatures of local adaptation to the degree of environmental predictability in rotifers.</title>
        <authorList>
            <person name="Franch-Gras L."/>
            <person name="Hahn C."/>
            <person name="Garcia-Roger E.M."/>
            <person name="Carmona M.J."/>
            <person name="Serra M."/>
            <person name="Gomez A."/>
        </authorList>
    </citation>
    <scope>NUCLEOTIDE SEQUENCE [LARGE SCALE GENOMIC DNA]</scope>
    <source>
        <strain evidence="2">HYR1</strain>
    </source>
</reference>
<keyword evidence="1" id="KW-0812">Transmembrane</keyword>
<dbReference type="EMBL" id="REGN01007129">
    <property type="protein sequence ID" value="RNA07204.1"/>
    <property type="molecule type" value="Genomic_DNA"/>
</dbReference>
<protein>
    <submittedName>
        <fullName evidence="2">Uncharacterized protein</fullName>
    </submittedName>
</protein>
<sequence length="327" mass="37068">MVRLENGHVLFDINSTQLVKFERQSLHAATVNSSLSFHLKSIEKCIVKKNFFLNSNLSRSKILFHLKQIIFLDMSPGSIKNLRLTASSLKIYLVELISSFCVQPNTLSELSLQANSSLNFSVVQSKNVQFMSNSVSRIDARHSSLFIGVFDADLNDHDVNALVTKHHHSFDFYNQYYYTKQKYTYNLSVARNAFTLLNTEKLVIVADYLDTQWESCIEENLDFLSNGEVTDVLSYAEADANSTSVLSKSNVKITGLFIIGLVLLILFLILVVNLVQYKYRDDSFEEFESSIQTGNGGENLIKCENVEPEAKESQCMIKANDMTQMND</sequence>
<evidence type="ECO:0000313" key="2">
    <source>
        <dbReference type="EMBL" id="RNA07204.1"/>
    </source>
</evidence>
<gene>
    <name evidence="2" type="ORF">BpHYR1_051976</name>
</gene>
<comment type="caution">
    <text evidence="2">The sequence shown here is derived from an EMBL/GenBank/DDBJ whole genome shotgun (WGS) entry which is preliminary data.</text>
</comment>
<dbReference type="AlphaFoldDB" id="A0A3M7Q7N3"/>
<dbReference type="OrthoDB" id="10653281at2759"/>
<accession>A0A3M7Q7N3</accession>
<keyword evidence="1" id="KW-0472">Membrane</keyword>
<keyword evidence="3" id="KW-1185">Reference proteome</keyword>
<name>A0A3M7Q7N3_BRAPC</name>